<evidence type="ECO:0000256" key="1">
    <source>
        <dbReference type="ARBA" id="ARBA00022723"/>
    </source>
</evidence>
<dbReference type="InterPro" id="IPR011650">
    <property type="entry name" value="Peptidase_M20_dimer"/>
</dbReference>
<dbReference type="RefSeq" id="WP_074955246.1">
    <property type="nucleotide sequence ID" value="NZ_FPBV01000021.1"/>
</dbReference>
<feature type="domain" description="Peptidase M20 dimerisation" evidence="4">
    <location>
        <begin position="180"/>
        <end position="269"/>
    </location>
</feature>
<evidence type="ECO:0000256" key="2">
    <source>
        <dbReference type="ARBA" id="ARBA00022801"/>
    </source>
</evidence>
<dbReference type="CDD" id="cd03885">
    <property type="entry name" value="M20_CPDG2"/>
    <property type="match status" value="1"/>
</dbReference>
<evidence type="ECO:0000259" key="4">
    <source>
        <dbReference type="Pfam" id="PF07687"/>
    </source>
</evidence>
<dbReference type="PIRSF" id="PIRSF037238">
    <property type="entry name" value="Carboxypeptidase_G2"/>
    <property type="match status" value="1"/>
</dbReference>
<dbReference type="SUPFAM" id="SSF55031">
    <property type="entry name" value="Bacterial exopeptidase dimerisation domain"/>
    <property type="match status" value="1"/>
</dbReference>
<reference evidence="6" key="1">
    <citation type="submission" date="2016-10" db="EMBL/GenBank/DDBJ databases">
        <authorList>
            <person name="Varghese N."/>
        </authorList>
    </citation>
    <scope>NUCLEOTIDE SEQUENCE [LARGE SCALE GENOMIC DNA]</scope>
    <source>
        <strain evidence="6">DSM 17980</strain>
    </source>
</reference>
<dbReference type="Proteomes" id="UP000183508">
    <property type="component" value="Unassembled WGS sequence"/>
</dbReference>
<dbReference type="SUPFAM" id="SSF53187">
    <property type="entry name" value="Zn-dependent exopeptidases"/>
    <property type="match status" value="1"/>
</dbReference>
<name>A0A1I7KY52_9BACL</name>
<dbReference type="PANTHER" id="PTHR43808">
    <property type="entry name" value="ACETYLORNITHINE DEACETYLASE"/>
    <property type="match status" value="1"/>
</dbReference>
<accession>A0A1I7KY52</accession>
<dbReference type="Gene3D" id="3.30.70.360">
    <property type="match status" value="1"/>
</dbReference>
<evidence type="ECO:0000256" key="3">
    <source>
        <dbReference type="PIRSR" id="PIRSR037238-1"/>
    </source>
</evidence>
<dbReference type="AlphaFoldDB" id="A0A1I7KY52"/>
<sequence>MTLSDFYAYLEAHRAQILQDIRTLVQAESPTHRKDLVDECGRVLAGLFRDRLRLAPEVLAQDKFGNHLRFTYGEGASQVLIIGHFDTVWDPGRLALREEGDRLFGPGVLDMKAGLVQALWAVRALQAAGASVPHKVVFLCNSDEEVGSRSSRPLIEAEARKSKAVFVVEPAQAETGALKTGRKGVSMYRVHVHGRAAHAGNHHEAGVSAIRELARIVQYLEGLTDYDLGTTVNVGVIRGGTRSNVVPESAEAEIDVRTVTVAEAERIDAVMKGLGPSREGLRVEVEGGINRPPMERTGQTARLFALAQEIGSQLGMSLSEALVGGGSDGNFTAAIGVPTLDGLGAVGDGPHAEHEHILIPHVVPRAALLAHLLTRV</sequence>
<dbReference type="eggNOG" id="COG0624">
    <property type="taxonomic scope" value="Bacteria"/>
</dbReference>
<proteinExistence type="predicted"/>
<dbReference type="Gene3D" id="3.40.630.10">
    <property type="entry name" value="Zn peptidases"/>
    <property type="match status" value="1"/>
</dbReference>
<organism evidence="5 6">
    <name type="scientific">Alicyclobacillus macrosporangiidus</name>
    <dbReference type="NCBI Taxonomy" id="392015"/>
    <lineage>
        <taxon>Bacteria</taxon>
        <taxon>Bacillati</taxon>
        <taxon>Bacillota</taxon>
        <taxon>Bacilli</taxon>
        <taxon>Bacillales</taxon>
        <taxon>Alicyclobacillaceae</taxon>
        <taxon>Alicyclobacillus</taxon>
    </lineage>
</organism>
<evidence type="ECO:0000313" key="6">
    <source>
        <dbReference type="Proteomes" id="UP000183508"/>
    </source>
</evidence>
<dbReference type="STRING" id="392015.SAMN05421543_12111"/>
<evidence type="ECO:0000313" key="5">
    <source>
        <dbReference type="EMBL" id="SFV02399.1"/>
    </source>
</evidence>
<feature type="active site" evidence="3">
    <location>
        <position position="86"/>
    </location>
</feature>
<dbReference type="InterPro" id="IPR050072">
    <property type="entry name" value="Peptidase_M20A"/>
</dbReference>
<dbReference type="EMBL" id="FPBV01000021">
    <property type="protein sequence ID" value="SFV02399.1"/>
    <property type="molecule type" value="Genomic_DNA"/>
</dbReference>
<keyword evidence="2" id="KW-0378">Hydrolase</keyword>
<keyword evidence="6" id="KW-1185">Reference proteome</keyword>
<dbReference type="OrthoDB" id="9783294at2"/>
<keyword evidence="1" id="KW-0479">Metal-binding</keyword>
<dbReference type="Pfam" id="PF01546">
    <property type="entry name" value="Peptidase_M20"/>
    <property type="match status" value="1"/>
</dbReference>
<dbReference type="GO" id="GO:0046872">
    <property type="term" value="F:metal ion binding"/>
    <property type="evidence" value="ECO:0007669"/>
    <property type="project" value="UniProtKB-KW"/>
</dbReference>
<protein>
    <submittedName>
        <fullName evidence="5">Glutamate carboxypeptidase</fullName>
    </submittedName>
</protein>
<dbReference type="Pfam" id="PF07687">
    <property type="entry name" value="M20_dimer"/>
    <property type="match status" value="1"/>
</dbReference>
<gene>
    <name evidence="5" type="ORF">SAMN05421543_12111</name>
</gene>
<keyword evidence="5" id="KW-0645">Protease</keyword>
<dbReference type="InterPro" id="IPR002933">
    <property type="entry name" value="Peptidase_M20"/>
</dbReference>
<dbReference type="InterPro" id="IPR017150">
    <property type="entry name" value="Pept_M20_glutamate_carboxypep"/>
</dbReference>
<feature type="active site" description="Proton acceptor" evidence="3">
    <location>
        <position position="144"/>
    </location>
</feature>
<keyword evidence="5" id="KW-0121">Carboxypeptidase</keyword>
<dbReference type="PANTHER" id="PTHR43808:SF9">
    <property type="entry name" value="BLL0789 PROTEIN"/>
    <property type="match status" value="1"/>
</dbReference>
<dbReference type="GO" id="GO:0004180">
    <property type="term" value="F:carboxypeptidase activity"/>
    <property type="evidence" value="ECO:0007669"/>
    <property type="project" value="UniProtKB-KW"/>
</dbReference>
<dbReference type="InterPro" id="IPR036264">
    <property type="entry name" value="Bact_exopeptidase_dim_dom"/>
</dbReference>